<dbReference type="InterPro" id="IPR006016">
    <property type="entry name" value="UspA"/>
</dbReference>
<evidence type="ECO:0000313" key="3">
    <source>
        <dbReference type="EMBL" id="KAB1185455.1"/>
    </source>
</evidence>
<dbReference type="Pfam" id="PF00582">
    <property type="entry name" value="Usp"/>
    <property type="match status" value="1"/>
</dbReference>
<proteinExistence type="inferred from homology"/>
<dbReference type="Gene3D" id="3.40.50.620">
    <property type="entry name" value="HUPs"/>
    <property type="match status" value="1"/>
</dbReference>
<accession>A0A643JPV3</accession>
<dbReference type="PANTHER" id="PTHR46268:SF6">
    <property type="entry name" value="UNIVERSAL STRESS PROTEIN UP12"/>
    <property type="match status" value="1"/>
</dbReference>
<dbReference type="RefSeq" id="WP_151139626.1">
    <property type="nucleotide sequence ID" value="NZ_VZUS01000004.1"/>
</dbReference>
<dbReference type="PANTHER" id="PTHR46268">
    <property type="entry name" value="STRESS RESPONSE PROTEIN NHAX"/>
    <property type="match status" value="1"/>
</dbReference>
<reference evidence="3" key="1">
    <citation type="submission" date="2019-09" db="EMBL/GenBank/DDBJ databases">
        <title>Genomic analysis of Haloferax sp. CBA1149.</title>
        <authorList>
            <person name="Roh S.W."/>
        </authorList>
    </citation>
    <scope>NUCLEOTIDE SEQUENCE</scope>
    <source>
        <strain evidence="3">CBA1149</strain>
    </source>
</reference>
<feature type="domain" description="UspA" evidence="2">
    <location>
        <begin position="1"/>
        <end position="142"/>
    </location>
</feature>
<protein>
    <submittedName>
        <fullName evidence="3">Universal stress protein</fullName>
    </submittedName>
</protein>
<name>A0A643JPV3_9EURY</name>
<comment type="caution">
    <text evidence="3">The sequence shown here is derived from an EMBL/GenBank/DDBJ whole genome shotgun (WGS) entry which is preliminary data.</text>
</comment>
<sequence length="144" mass="15661">MIEHILIAIGEKRMHVEEVTEHAVEIASAVGADITLLRVYPKGEFEKRLEEFSYDSADPTDIAKRNSQVRDAAHIVRDAGLELTIAGVVGNPGTEVVSYVEEHDIDHVFIGGRRRSPTGKALMGSTSQEILLGLSVPCTVLKLG</sequence>
<dbReference type="CDD" id="cd00293">
    <property type="entry name" value="USP-like"/>
    <property type="match status" value="1"/>
</dbReference>
<dbReference type="InterPro" id="IPR014729">
    <property type="entry name" value="Rossmann-like_a/b/a_fold"/>
</dbReference>
<organism evidence="3">
    <name type="scientific">Haloferax sp. CBA1149</name>
    <dbReference type="NCBI Taxonomy" id="2650753"/>
    <lineage>
        <taxon>Archaea</taxon>
        <taxon>Methanobacteriati</taxon>
        <taxon>Methanobacteriota</taxon>
        <taxon>Stenosarchaea group</taxon>
        <taxon>Halobacteria</taxon>
        <taxon>Halobacteriales</taxon>
        <taxon>Haloferacaceae</taxon>
        <taxon>Haloferax</taxon>
    </lineage>
</organism>
<evidence type="ECO:0000259" key="2">
    <source>
        <dbReference type="Pfam" id="PF00582"/>
    </source>
</evidence>
<dbReference type="EMBL" id="VZUS01000004">
    <property type="protein sequence ID" value="KAB1185455.1"/>
    <property type="molecule type" value="Genomic_DNA"/>
</dbReference>
<comment type="similarity">
    <text evidence="1">Belongs to the universal stress protein A family.</text>
</comment>
<dbReference type="AlphaFoldDB" id="A0A643JPV3"/>
<evidence type="ECO:0000256" key="1">
    <source>
        <dbReference type="ARBA" id="ARBA00008791"/>
    </source>
</evidence>
<gene>
    <name evidence="3" type="ORF">Hfx1149_15490</name>
</gene>
<dbReference type="SUPFAM" id="SSF52402">
    <property type="entry name" value="Adenine nucleotide alpha hydrolases-like"/>
    <property type="match status" value="1"/>
</dbReference>